<feature type="compositionally biased region" description="Polar residues" evidence="8">
    <location>
        <begin position="964"/>
        <end position="980"/>
    </location>
</feature>
<keyword evidence="5" id="KW-0804">Transcription</keyword>
<comment type="caution">
    <text evidence="12">The sequence shown here is derived from an EMBL/GenBank/DDBJ whole genome shotgun (WGS) entry which is preliminary data.</text>
</comment>
<feature type="compositionally biased region" description="Polar residues" evidence="8">
    <location>
        <begin position="114"/>
        <end position="143"/>
    </location>
</feature>
<dbReference type="GO" id="GO:0000439">
    <property type="term" value="C:transcription factor TFIIH core complex"/>
    <property type="evidence" value="ECO:0007669"/>
    <property type="project" value="InterPro"/>
</dbReference>
<proteinExistence type="inferred from homology"/>
<reference evidence="12" key="1">
    <citation type="submission" date="2022-07" db="EMBL/GenBank/DDBJ databases">
        <title>Phylogenomic reconstructions and comparative analyses of Kickxellomycotina fungi.</title>
        <authorList>
            <person name="Reynolds N.K."/>
            <person name="Stajich J.E."/>
            <person name="Barry K."/>
            <person name="Grigoriev I.V."/>
            <person name="Crous P."/>
            <person name="Smith M.E."/>
        </authorList>
    </citation>
    <scope>NUCLEOTIDE SEQUENCE</scope>
    <source>
        <strain evidence="12">NBRC 100468</strain>
    </source>
</reference>
<dbReference type="Proteomes" id="UP001150538">
    <property type="component" value="Unassembled WGS sequence"/>
</dbReference>
<evidence type="ECO:0000256" key="8">
    <source>
        <dbReference type="SAM" id="MobiDB-lite"/>
    </source>
</evidence>
<evidence type="ECO:0000313" key="12">
    <source>
        <dbReference type="EMBL" id="KAJ1919315.1"/>
    </source>
</evidence>
<feature type="compositionally biased region" description="Low complexity" evidence="8">
    <location>
        <begin position="902"/>
        <end position="916"/>
    </location>
</feature>
<accession>A0A9W7ZYM5</accession>
<comment type="subcellular location">
    <subcellularLocation>
        <location evidence="1">Nucleus</location>
    </subcellularLocation>
</comment>
<evidence type="ECO:0000256" key="2">
    <source>
        <dbReference type="ARBA" id="ARBA00009448"/>
    </source>
</evidence>
<dbReference type="InterPro" id="IPR000261">
    <property type="entry name" value="EH_dom"/>
</dbReference>
<feature type="compositionally biased region" description="Basic and acidic residues" evidence="8">
    <location>
        <begin position="1495"/>
        <end position="1506"/>
    </location>
</feature>
<feature type="domain" description="EH" evidence="9">
    <location>
        <begin position="794"/>
        <end position="883"/>
    </location>
</feature>
<dbReference type="InterPro" id="IPR005607">
    <property type="entry name" value="BSD_dom"/>
</dbReference>
<evidence type="ECO:0000259" key="9">
    <source>
        <dbReference type="PROSITE" id="PS50031"/>
    </source>
</evidence>
<feature type="compositionally biased region" description="Polar residues" evidence="8">
    <location>
        <begin position="1322"/>
        <end position="1340"/>
    </location>
</feature>
<dbReference type="PROSITE" id="PS50858">
    <property type="entry name" value="BSD"/>
    <property type="match status" value="2"/>
</dbReference>
<evidence type="ECO:0000256" key="1">
    <source>
        <dbReference type="ARBA" id="ARBA00004123"/>
    </source>
</evidence>
<protein>
    <submittedName>
        <fullName evidence="12">RNA polymerase II transcription factor B subunit 1</fullName>
    </submittedName>
</protein>
<feature type="domain" description="EF-hand" evidence="10">
    <location>
        <begin position="827"/>
        <end position="862"/>
    </location>
</feature>
<feature type="region of interest" description="Disordered" evidence="8">
    <location>
        <begin position="899"/>
        <end position="985"/>
    </location>
</feature>
<organism evidence="12 13">
    <name type="scientific">Mycoemilia scoparia</name>
    <dbReference type="NCBI Taxonomy" id="417184"/>
    <lineage>
        <taxon>Eukaryota</taxon>
        <taxon>Fungi</taxon>
        <taxon>Fungi incertae sedis</taxon>
        <taxon>Zoopagomycota</taxon>
        <taxon>Kickxellomycotina</taxon>
        <taxon>Kickxellomycetes</taxon>
        <taxon>Kickxellales</taxon>
        <taxon>Kickxellaceae</taxon>
        <taxon>Mycoemilia</taxon>
    </lineage>
</organism>
<dbReference type="EMBL" id="JANBPU010000029">
    <property type="protein sequence ID" value="KAJ1919315.1"/>
    <property type="molecule type" value="Genomic_DNA"/>
</dbReference>
<dbReference type="InterPro" id="IPR035925">
    <property type="entry name" value="BSD_dom_sf"/>
</dbReference>
<evidence type="ECO:0000259" key="11">
    <source>
        <dbReference type="PROSITE" id="PS50858"/>
    </source>
</evidence>
<dbReference type="SMART" id="SM00751">
    <property type="entry name" value="BSD"/>
    <property type="match status" value="1"/>
</dbReference>
<dbReference type="InterPro" id="IPR027079">
    <property type="entry name" value="Tfb1/GTF2H1"/>
</dbReference>
<dbReference type="SUPFAM" id="SSF140383">
    <property type="entry name" value="BSD domain-like"/>
    <property type="match status" value="2"/>
</dbReference>
<feature type="region of interest" description="Disordered" evidence="8">
    <location>
        <begin position="1464"/>
        <end position="1640"/>
    </location>
</feature>
<name>A0A9W7ZYM5_9FUNG</name>
<feature type="region of interest" description="Disordered" evidence="8">
    <location>
        <begin position="1297"/>
        <end position="1432"/>
    </location>
</feature>
<keyword evidence="4" id="KW-0805">Transcription regulation</keyword>
<dbReference type="InterPro" id="IPR002048">
    <property type="entry name" value="EF_hand_dom"/>
</dbReference>
<dbReference type="CDD" id="cd00052">
    <property type="entry name" value="EH"/>
    <property type="match status" value="2"/>
</dbReference>
<dbReference type="GO" id="GO:0006289">
    <property type="term" value="P:nucleotide-excision repair"/>
    <property type="evidence" value="ECO:0007669"/>
    <property type="project" value="InterPro"/>
</dbReference>
<evidence type="ECO:0000256" key="5">
    <source>
        <dbReference type="ARBA" id="ARBA00023163"/>
    </source>
</evidence>
<feature type="domain" description="BSD" evidence="11">
    <location>
        <begin position="163"/>
        <end position="208"/>
    </location>
</feature>
<gene>
    <name evidence="12" type="primary">TFB1</name>
    <name evidence="12" type="ORF">H4219_002077</name>
</gene>
<dbReference type="GO" id="GO:0006351">
    <property type="term" value="P:DNA-templated transcription"/>
    <property type="evidence" value="ECO:0007669"/>
    <property type="project" value="InterPro"/>
</dbReference>
<dbReference type="Gene3D" id="1.10.238.10">
    <property type="entry name" value="EF-hand"/>
    <property type="match status" value="2"/>
</dbReference>
<evidence type="ECO:0000256" key="7">
    <source>
        <dbReference type="SAM" id="Coils"/>
    </source>
</evidence>
<dbReference type="PROSITE" id="PS50031">
    <property type="entry name" value="EH"/>
    <property type="match status" value="2"/>
</dbReference>
<dbReference type="Pfam" id="PF03909">
    <property type="entry name" value="BSD"/>
    <property type="match status" value="1"/>
</dbReference>
<dbReference type="InterPro" id="IPR011993">
    <property type="entry name" value="PH-like_dom_sf"/>
</dbReference>
<feature type="compositionally biased region" description="Polar residues" evidence="8">
    <location>
        <begin position="1593"/>
        <end position="1605"/>
    </location>
</feature>
<evidence type="ECO:0000259" key="10">
    <source>
        <dbReference type="PROSITE" id="PS50222"/>
    </source>
</evidence>
<feature type="region of interest" description="Disordered" evidence="8">
    <location>
        <begin position="1438"/>
        <end position="1457"/>
    </location>
</feature>
<feature type="region of interest" description="Disordered" evidence="8">
    <location>
        <begin position="109"/>
        <end position="143"/>
    </location>
</feature>
<feature type="domain" description="EH" evidence="9">
    <location>
        <begin position="570"/>
        <end position="649"/>
    </location>
</feature>
<feature type="compositionally biased region" description="Polar residues" evidence="8">
    <location>
        <begin position="1549"/>
        <end position="1573"/>
    </location>
</feature>
<dbReference type="InterPro" id="IPR013876">
    <property type="entry name" value="TFIIH_BTF_p62_N"/>
</dbReference>
<keyword evidence="13" id="KW-1185">Reference proteome</keyword>
<feature type="coiled-coil region" evidence="7">
    <location>
        <begin position="988"/>
        <end position="1019"/>
    </location>
</feature>
<dbReference type="Pfam" id="PF12763">
    <property type="entry name" value="EH"/>
    <property type="match status" value="2"/>
</dbReference>
<dbReference type="Pfam" id="PF08567">
    <property type="entry name" value="PH_TFIIH"/>
    <property type="match status" value="1"/>
</dbReference>
<feature type="compositionally biased region" description="Basic and acidic residues" evidence="8">
    <location>
        <begin position="1574"/>
        <end position="1585"/>
    </location>
</feature>
<dbReference type="Gene3D" id="2.30.29.30">
    <property type="entry name" value="Pleckstrin-homology domain (PH domain)/Phosphotyrosine-binding domain (PTB)"/>
    <property type="match status" value="1"/>
</dbReference>
<keyword evidence="3" id="KW-0677">Repeat</keyword>
<keyword evidence="6" id="KW-0539">Nucleus</keyword>
<dbReference type="SMART" id="SM00027">
    <property type="entry name" value="EH"/>
    <property type="match status" value="2"/>
</dbReference>
<feature type="region of interest" description="Disordered" evidence="8">
    <location>
        <begin position="1142"/>
        <end position="1173"/>
    </location>
</feature>
<keyword evidence="7" id="KW-0175">Coiled coil</keyword>
<evidence type="ECO:0000256" key="4">
    <source>
        <dbReference type="ARBA" id="ARBA00023015"/>
    </source>
</evidence>
<sequence>MGVVFEDGEVQEHKSTAFTDKKRGTLYLTDRRIIWIENDAKSPSFNKLWKEVTKPQPNKPDSKTPKLRVTIIGSSSNEPHITFTWINSNRTESIETRDKVKQLVLGHTQRAAEGSNNTPAEGPGATQNNEPRTSGRPSNDTSVSASAINEAIIKVGSKDVPPEELELRKIVLSRNRDLARLHKNLVIRGLINEDEFWNTRRHLLDGQTLLLHQKKGPQSSLLELAPATQDNGDFKYTLTPETARKIFKQYPQVRRAYIDNVPHKVTEKQFWKRFFASRIFNRNRSATVAMKADRDDIFDKCLEEEDQTLNSMANIDSKLIFRLLDLTQTEEDGAGSFTFPDFTMKPAKGQENLSLIRRFNRHSQQVLKDSVNVFKSGENAESDPLIRNDDEEIAKEIEIKELEVPSAPSKIRLNITDQSRYFESQTRLKRTSDGVADDYSLLLKKAKQDIQGITPELDVNCIELRIANEAMNRISETIQKKARQNKPNRLQENTLPKEITRQISSCHNLGSEMLRHLWVLMNLPPTNERLNRATKVAGTLKPIRRRAMDIISRAAGVNPDFGSQVEKPQALEKYTRAFQAAVGRDSKTISGSAAGSILAKSGLPKNVLHSIWELSDIRQAGALSFPEFALAMFLAEAKIQNKPVPSQLPQNIRNEVLQATNKLLHQSNVGPLGFAFSGSSGVQPSVVPTMPTTQTNKENVEDSEENFESRFPDINPSDPEGSSAVVDIASGSNANNFSSNNAFLTGASTPVSLPGGVPDPLSRGMSGLNFSFEADLLGQRVGESEHKWAISPQEKAQYEVIFRKWDLNCRGFLSGDQAREVFTQSGLSKKELGKIWQLSDIHNQGKLNLDEFAVAMHLIFRRLAGQPLPNQLPPDLVPKSSHDFDLSLMNIKEQLMFRNIGKPKSSAPNSRSSSRADIAGSKASQRAVETAYDDDKDIPTYKSSRRRRKQDTPTPTDPYRDTYSSAYSDSGYNQTDSAANKGSVGHSIDDLKRVIETRLEDIEKAKERLATSRAEASQKRLSDKWKIEELKKQIRDLHISTPDIDNVIQELSSPGSQEAIKLQEKRSKLIDSINLSINSIPALIEDYEDISKKLYEARNELAETRKKKAEKEPLQSPDGTMDKKARAALLLAQRMQALTGKSFSPAGSAGVGGGASSSAKKYQAELEESQSKHDQEIERLGAINHEMKRIERTLDRLKPRLNDSDLITSNQSWDMGVGIHNDEIKALIEELSTLKPKSVTISRDTDISRGLSTGTESEPHFGASQDDTRSEKLVNATSSEDRKEILKDLARKKLEERMSKMGIQRASTKKDSTPDTGALNIPLTQQKSSSNPFESSISLTSPFEPEPSSKEPSKEVHHKDDDDNKKSSGIGSYLQSYQPKQSLEHGHHEDDDDNSSIGTSDSSDSDFETPNEHIQSSASLTGPTTDDDIFKSVFPDVSEISANPVEPRTKETSSSLGFLEHDFYSHRGNDLDDDNSSSSSGEEDWLASNYNDPENLEKASKKDKAKSPQIPDSLLEKLNSMTAASNEERASTSKETNLIDAVPERPRSKSPTSEAFHNVQQTLSSKLFGSGDSRSGRTVENIKDDNNDEDSWTDASLSYSENSTPVHLDLEDLKQSTQVSADSSLTQMHPSNPFAKHTKS</sequence>
<feature type="compositionally biased region" description="Polar residues" evidence="8">
    <location>
        <begin position="1367"/>
        <end position="1381"/>
    </location>
</feature>
<feature type="compositionally biased region" description="Polar residues" evidence="8">
    <location>
        <begin position="1412"/>
        <end position="1424"/>
    </location>
</feature>
<feature type="domain" description="BSD" evidence="11">
    <location>
        <begin position="230"/>
        <end position="282"/>
    </location>
</feature>
<dbReference type="OrthoDB" id="360521at2759"/>
<comment type="similarity">
    <text evidence="2">Belongs to the TFB1 family.</text>
</comment>
<dbReference type="GO" id="GO:0005509">
    <property type="term" value="F:calcium ion binding"/>
    <property type="evidence" value="ECO:0007669"/>
    <property type="project" value="InterPro"/>
</dbReference>
<dbReference type="SUPFAM" id="SSF50729">
    <property type="entry name" value="PH domain-like"/>
    <property type="match status" value="1"/>
</dbReference>
<dbReference type="InterPro" id="IPR011992">
    <property type="entry name" value="EF-hand-dom_pair"/>
</dbReference>
<feature type="compositionally biased region" description="Polar residues" evidence="8">
    <location>
        <begin position="1615"/>
        <end position="1630"/>
    </location>
</feature>
<feature type="compositionally biased region" description="Basic and acidic residues" evidence="8">
    <location>
        <begin position="1347"/>
        <end position="1366"/>
    </location>
</feature>
<dbReference type="PANTHER" id="PTHR12856">
    <property type="entry name" value="TRANSCRIPTION INITIATION FACTOR IIH-RELATED"/>
    <property type="match status" value="1"/>
</dbReference>
<evidence type="ECO:0000256" key="6">
    <source>
        <dbReference type="ARBA" id="ARBA00023242"/>
    </source>
</evidence>
<feature type="compositionally biased region" description="Acidic residues" evidence="8">
    <location>
        <begin position="1471"/>
        <end position="1485"/>
    </location>
</feature>
<feature type="region of interest" description="Disordered" evidence="8">
    <location>
        <begin position="1245"/>
        <end position="1280"/>
    </location>
</feature>
<evidence type="ECO:0000313" key="13">
    <source>
        <dbReference type="Proteomes" id="UP001150538"/>
    </source>
</evidence>
<dbReference type="Gene3D" id="1.10.3970.10">
    <property type="entry name" value="BSD domain"/>
    <property type="match status" value="1"/>
</dbReference>
<evidence type="ECO:0000256" key="3">
    <source>
        <dbReference type="ARBA" id="ARBA00022737"/>
    </source>
</evidence>
<dbReference type="PROSITE" id="PS50222">
    <property type="entry name" value="EF_HAND_2"/>
    <property type="match status" value="1"/>
</dbReference>
<dbReference type="SUPFAM" id="SSF47473">
    <property type="entry name" value="EF-hand"/>
    <property type="match status" value="2"/>
</dbReference>
<dbReference type="Gene3D" id="6.10.140.1200">
    <property type="match status" value="1"/>
</dbReference>